<comment type="caution">
    <text evidence="2">The sequence shown here is derived from an EMBL/GenBank/DDBJ whole genome shotgun (WGS) entry which is preliminary data.</text>
</comment>
<dbReference type="AlphaFoldDB" id="A0A8J2BKD8"/>
<evidence type="ECO:0000313" key="2">
    <source>
        <dbReference type="EMBL" id="CAF0700003.1"/>
    </source>
</evidence>
<gene>
    <name evidence="2" type="ORF">MPNT_320007</name>
</gene>
<sequence>MLPIFPYERRLTLTPEQVSRLNSYAALYRQVEGRFLCQMQAGVSVKRGQSVLPAAVWLHHLTVPCDPGPELEGKIASMREKRPKLVEETKERSADRKR</sequence>
<feature type="region of interest" description="Disordered" evidence="1">
    <location>
        <begin position="74"/>
        <end position="98"/>
    </location>
</feature>
<dbReference type="EMBL" id="CAJNOB010000026">
    <property type="protein sequence ID" value="CAF0700003.1"/>
    <property type="molecule type" value="Genomic_DNA"/>
</dbReference>
<evidence type="ECO:0000313" key="3">
    <source>
        <dbReference type="Proteomes" id="UP000663859"/>
    </source>
</evidence>
<proteinExistence type="predicted"/>
<accession>A0A8J2BKD8</accession>
<dbReference type="Proteomes" id="UP000663859">
    <property type="component" value="Unassembled WGS sequence"/>
</dbReference>
<protein>
    <submittedName>
        <fullName evidence="2">Uncharacterized protein</fullName>
    </submittedName>
</protein>
<dbReference type="RefSeq" id="WP_174583370.1">
    <property type="nucleotide sequence ID" value="NZ_CAJNOB010000026.1"/>
</dbReference>
<reference evidence="2" key="1">
    <citation type="submission" date="2021-02" db="EMBL/GenBank/DDBJ databases">
        <authorList>
            <person name="Cremers G."/>
            <person name="Picone N."/>
        </authorList>
    </citation>
    <scope>NUCLEOTIDE SEQUENCE</scope>
    <source>
        <strain evidence="2">PQ17</strain>
    </source>
</reference>
<evidence type="ECO:0000256" key="1">
    <source>
        <dbReference type="SAM" id="MobiDB-lite"/>
    </source>
</evidence>
<name>A0A8J2BKD8_9BACT</name>
<organism evidence="2 3">
    <name type="scientific">Candidatus Methylacidithermus pantelleriae</name>
    <dbReference type="NCBI Taxonomy" id="2744239"/>
    <lineage>
        <taxon>Bacteria</taxon>
        <taxon>Pseudomonadati</taxon>
        <taxon>Verrucomicrobiota</taxon>
        <taxon>Methylacidiphilae</taxon>
        <taxon>Methylacidiphilales</taxon>
        <taxon>Methylacidiphilaceae</taxon>
        <taxon>Candidatus Methylacidithermus</taxon>
    </lineage>
</organism>
<keyword evidence="3" id="KW-1185">Reference proteome</keyword>